<dbReference type="RefSeq" id="WP_070947414.1">
    <property type="nucleotide sequence ID" value="NZ_MLIQ01000014.1"/>
</dbReference>
<dbReference type="AlphaFoldDB" id="A0A1S1LRC8"/>
<accession>A0A1S1LRC8</accession>
<dbReference type="Proteomes" id="UP000180043">
    <property type="component" value="Unassembled WGS sequence"/>
</dbReference>
<evidence type="ECO:0000313" key="1">
    <source>
        <dbReference type="EMBL" id="OHU57040.1"/>
    </source>
</evidence>
<dbReference type="EMBL" id="MLIQ01000014">
    <property type="protein sequence ID" value="OHU57040.1"/>
    <property type="molecule type" value="Genomic_DNA"/>
</dbReference>
<name>A0A1S1LRC8_MYCCH</name>
<comment type="caution">
    <text evidence="1">The sequence shown here is derived from an EMBL/GenBank/DDBJ whole genome shotgun (WGS) entry which is preliminary data.</text>
</comment>
<proteinExistence type="predicted"/>
<organism evidence="1 2">
    <name type="scientific">Mycobacteroides chelonae</name>
    <name type="common">Mycobacterium chelonae</name>
    <dbReference type="NCBI Taxonomy" id="1774"/>
    <lineage>
        <taxon>Bacteria</taxon>
        <taxon>Bacillati</taxon>
        <taxon>Actinomycetota</taxon>
        <taxon>Actinomycetes</taxon>
        <taxon>Mycobacteriales</taxon>
        <taxon>Mycobacteriaceae</taxon>
        <taxon>Mycobacteroides</taxon>
    </lineage>
</organism>
<sequence length="182" mass="19648">MTTAGRDEGVSCVVAGTAHLRTLMAIHQQVAVAIERNAVEVVRAWMLAWERSWLAVNFTRTRPEAPFAGDESLAVAVRNLPRRAFGSGLDLRGSFIVRLEALNAILGLAHGDRSLLPVPVVEHRVPGMADADLVVPAEVWTAFLQQEMRPDREPSGAVSLVAVAAQLRQLVEARLRAGDSAA</sequence>
<evidence type="ECO:0000313" key="2">
    <source>
        <dbReference type="Proteomes" id="UP000180043"/>
    </source>
</evidence>
<reference evidence="1 2" key="1">
    <citation type="submission" date="2016-10" db="EMBL/GenBank/DDBJ databases">
        <title>Evaluation of Human, Veterinary and Environmental Mycobacterium chelonae Isolates by Core Genome Phylogenomic Analysis, Targeted Gene Comparison, and Anti-microbial Susceptibility Patterns: A Tale of Mistaken Identities.</title>
        <authorList>
            <person name="Fogelson S.B."/>
            <person name="Camus A.C."/>
            <person name="Lorenz W."/>
            <person name="Vasireddy R."/>
            <person name="Vasireddy S."/>
            <person name="Smith T."/>
            <person name="Brown-Elliott B.A."/>
            <person name="Wallace R.J.Jr."/>
            <person name="Hasan N.A."/>
            <person name="Reischl U."/>
            <person name="Sanchez S."/>
        </authorList>
    </citation>
    <scope>NUCLEOTIDE SEQUENCE [LARGE SCALE GENOMIC DNA]</scope>
    <source>
        <strain evidence="1 2">15515</strain>
    </source>
</reference>
<gene>
    <name evidence="1" type="ORF">BKG82_12655</name>
</gene>
<protein>
    <submittedName>
        <fullName evidence="1">Uncharacterized protein</fullName>
    </submittedName>
</protein>